<dbReference type="InterPro" id="IPR001041">
    <property type="entry name" value="2Fe-2S_ferredoxin-type"/>
</dbReference>
<dbReference type="InterPro" id="IPR005107">
    <property type="entry name" value="CO_DH_flav_C"/>
</dbReference>
<dbReference type="Gene3D" id="3.30.365.10">
    <property type="entry name" value="Aldehyde oxidase/xanthine dehydrogenase, molybdopterin binding domain"/>
    <property type="match status" value="4"/>
</dbReference>
<feature type="binding site" evidence="20">
    <location>
        <begin position="358"/>
        <end position="362"/>
    </location>
    <ligand>
        <name>FAD</name>
        <dbReference type="ChEBI" id="CHEBI:57692"/>
    </ligand>
</feature>
<feature type="binding site" evidence="21">
    <location>
        <position position="812"/>
    </location>
    <ligand>
        <name>Mo-molybdopterin</name>
        <dbReference type="ChEBI" id="CHEBI:71302"/>
    </ligand>
    <ligandPart>
        <name>Mo</name>
        <dbReference type="ChEBI" id="CHEBI:28685"/>
    </ligandPart>
</feature>
<dbReference type="InterPro" id="IPR012675">
    <property type="entry name" value="Beta-grasp_dom_sf"/>
</dbReference>
<dbReference type="SUPFAM" id="SSF55447">
    <property type="entry name" value="CO dehydrogenase flavoprotein C-terminal domain-like"/>
    <property type="match status" value="1"/>
</dbReference>
<evidence type="ECO:0000259" key="22">
    <source>
        <dbReference type="PROSITE" id="PS51085"/>
    </source>
</evidence>
<dbReference type="PROSITE" id="PS51085">
    <property type="entry name" value="2FE2S_FER_2"/>
    <property type="match status" value="1"/>
</dbReference>
<evidence type="ECO:0000256" key="19">
    <source>
        <dbReference type="PIRSR" id="PIRSR000127-1"/>
    </source>
</evidence>
<dbReference type="PROSITE" id="PS00197">
    <property type="entry name" value="2FE2S_FER_1"/>
    <property type="match status" value="1"/>
</dbReference>
<dbReference type="InterPro" id="IPR036010">
    <property type="entry name" value="2Fe-2S_ferredoxin-like_sf"/>
</dbReference>
<dbReference type="SMART" id="SM01008">
    <property type="entry name" value="Ald_Xan_dh_C"/>
    <property type="match status" value="1"/>
</dbReference>
<comment type="catalytic activity">
    <reaction evidence="17">
        <text>an aldehyde + O2 + H2O = a carboxylate + H2O2 + H(+)</text>
        <dbReference type="Rhea" id="RHEA:16829"/>
        <dbReference type="ChEBI" id="CHEBI:15377"/>
        <dbReference type="ChEBI" id="CHEBI:15378"/>
        <dbReference type="ChEBI" id="CHEBI:15379"/>
        <dbReference type="ChEBI" id="CHEBI:16240"/>
        <dbReference type="ChEBI" id="CHEBI:17478"/>
        <dbReference type="ChEBI" id="CHEBI:29067"/>
        <dbReference type="EC" id="1.2.3.1"/>
    </reaction>
</comment>
<dbReference type="GO" id="GO:0005506">
    <property type="term" value="F:iron ion binding"/>
    <property type="evidence" value="ECO:0007669"/>
    <property type="project" value="InterPro"/>
</dbReference>
<feature type="domain" description="2Fe-2S ferredoxin-type" evidence="22">
    <location>
        <begin position="10"/>
        <end position="97"/>
    </location>
</feature>
<dbReference type="InterPro" id="IPR016169">
    <property type="entry name" value="FAD-bd_PCMH_sub2"/>
</dbReference>
<feature type="active site" description="Proton acceptor" evidence="19">
    <location>
        <position position="1275"/>
    </location>
</feature>
<feature type="binding site" evidence="21">
    <location>
        <position position="122"/>
    </location>
    <ligand>
        <name>[2Fe-2S] cluster</name>
        <dbReference type="ChEBI" id="CHEBI:190135"/>
        <label>2</label>
    </ligand>
</feature>
<evidence type="ECO:0000256" key="18">
    <source>
        <dbReference type="ARBA" id="ARBA00049438"/>
    </source>
</evidence>
<dbReference type="SUPFAM" id="SSF47741">
    <property type="entry name" value="CO dehydrogenase ISP C-domain like"/>
    <property type="match status" value="1"/>
</dbReference>
<feature type="binding site" evidence="21">
    <location>
        <position position="926"/>
    </location>
    <ligand>
        <name>Mo-molybdopterin</name>
        <dbReference type="ChEBI" id="CHEBI:71302"/>
    </ligand>
    <ligandPart>
        <name>Mo</name>
        <dbReference type="ChEBI" id="CHEBI:28685"/>
    </ligandPart>
</feature>
<feature type="binding site" evidence="21">
    <location>
        <position position="57"/>
    </location>
    <ligand>
        <name>[2Fe-2S] cluster</name>
        <dbReference type="ChEBI" id="CHEBI:190135"/>
        <label>1</label>
    </ligand>
</feature>
<proteinExistence type="inferred from homology"/>
<dbReference type="FunFam" id="1.10.150.120:FF:000001">
    <property type="entry name" value="Aldehyde oxidase 1"/>
    <property type="match status" value="1"/>
</dbReference>
<dbReference type="InterPro" id="IPR036683">
    <property type="entry name" value="CO_DH_flav_C_dom_sf"/>
</dbReference>
<dbReference type="Gene3D" id="3.30.390.50">
    <property type="entry name" value="CO dehydrogenase flavoprotein, C-terminal domain"/>
    <property type="match status" value="1"/>
</dbReference>
<dbReference type="FunFam" id="3.30.365.10:FF:000003">
    <property type="entry name" value="Aldehyde oxidase 1"/>
    <property type="match status" value="1"/>
</dbReference>
<dbReference type="SUPFAM" id="SSF56176">
    <property type="entry name" value="FAD-binding/transporter-associated domain-like"/>
    <property type="match status" value="1"/>
</dbReference>
<dbReference type="SMART" id="SM01092">
    <property type="entry name" value="CO_deh_flav_C"/>
    <property type="match status" value="1"/>
</dbReference>
<evidence type="ECO:0000256" key="1">
    <source>
        <dbReference type="ARBA" id="ARBA00001974"/>
    </source>
</evidence>
<evidence type="ECO:0000256" key="13">
    <source>
        <dbReference type="ARBA" id="ARBA00023004"/>
    </source>
</evidence>
<keyword evidence="14 21" id="KW-0411">Iron-sulfur</keyword>
<dbReference type="FunFam" id="3.30.390.50:FF:000001">
    <property type="entry name" value="Xanthine dehydrogenase oxidase"/>
    <property type="match status" value="1"/>
</dbReference>
<evidence type="ECO:0000256" key="17">
    <source>
        <dbReference type="ARBA" id="ARBA00047679"/>
    </source>
</evidence>
<feature type="binding site" evidence="21">
    <location>
        <position position="154"/>
    </location>
    <ligand>
        <name>[2Fe-2S] cluster</name>
        <dbReference type="ChEBI" id="CHEBI:190135"/>
        <label>2</label>
    </ligand>
</feature>
<dbReference type="Gene3D" id="3.30.465.10">
    <property type="match status" value="1"/>
</dbReference>
<dbReference type="SUPFAM" id="SSF54665">
    <property type="entry name" value="CO dehydrogenase molybdoprotein N-domain-like"/>
    <property type="match status" value="1"/>
</dbReference>
<dbReference type="InterPro" id="IPR008274">
    <property type="entry name" value="AldOxase/xan_DH_MoCoBD1"/>
</dbReference>
<dbReference type="Gene3D" id="1.10.150.120">
    <property type="entry name" value="[2Fe-2S]-binding domain"/>
    <property type="match status" value="1"/>
</dbReference>
<dbReference type="SUPFAM" id="SSF56003">
    <property type="entry name" value="Molybdenum cofactor-binding domain"/>
    <property type="match status" value="1"/>
</dbReference>
<evidence type="ECO:0000256" key="10">
    <source>
        <dbReference type="ARBA" id="ARBA00022723"/>
    </source>
</evidence>
<keyword evidence="9 21" id="KW-0001">2Fe-2S</keyword>
<feature type="binding site" evidence="21">
    <location>
        <position position="119"/>
    </location>
    <ligand>
        <name>[2Fe-2S] cluster</name>
        <dbReference type="ChEBI" id="CHEBI:190135"/>
        <label>2</label>
    </ligand>
</feature>
<dbReference type="InterPro" id="IPR014313">
    <property type="entry name" value="Aldehyde_oxidase"/>
</dbReference>
<feature type="binding site" evidence="21">
    <location>
        <position position="79"/>
    </location>
    <ligand>
        <name>[2Fe-2S] cluster</name>
        <dbReference type="ChEBI" id="CHEBI:190135"/>
        <label>1</label>
    </ligand>
</feature>
<keyword evidence="7 21" id="KW-0500">Molybdenum</keyword>
<keyword evidence="6" id="KW-0963">Cytoplasm</keyword>
<dbReference type="Gene3D" id="3.10.20.30">
    <property type="match status" value="1"/>
</dbReference>
<dbReference type="FunFam" id="3.10.20.30:FF:000015">
    <property type="entry name" value="Aldehyde oxidase 1"/>
    <property type="match status" value="1"/>
</dbReference>
<evidence type="ECO:0000256" key="4">
    <source>
        <dbReference type="ARBA" id="ARBA00011738"/>
    </source>
</evidence>
<evidence type="ECO:0000256" key="7">
    <source>
        <dbReference type="ARBA" id="ARBA00022505"/>
    </source>
</evidence>
<evidence type="ECO:0000313" key="25">
    <source>
        <dbReference type="Proteomes" id="UP000050525"/>
    </source>
</evidence>
<keyword evidence="12" id="KW-0560">Oxidoreductase</keyword>
<dbReference type="FunFam" id="3.30.43.10:FF:000001">
    <property type="entry name" value="Xanthine dehydrogenase/oxidase"/>
    <property type="match status" value="1"/>
</dbReference>
<feature type="binding site" evidence="20">
    <location>
        <position position="434"/>
    </location>
    <ligand>
        <name>FAD</name>
        <dbReference type="ChEBI" id="CHEBI:57692"/>
    </ligand>
</feature>
<dbReference type="FunFam" id="3.90.1170.50:FF:000001">
    <property type="entry name" value="Aldehyde oxidase 1"/>
    <property type="match status" value="1"/>
</dbReference>
<evidence type="ECO:0000256" key="21">
    <source>
        <dbReference type="PIRSR" id="PIRSR000127-3"/>
    </source>
</evidence>
<dbReference type="InterPro" id="IPR022407">
    <property type="entry name" value="OxRdtase_Mopterin_BS"/>
</dbReference>
<dbReference type="Pfam" id="PF03450">
    <property type="entry name" value="CO_deh_flav_C"/>
    <property type="match status" value="1"/>
</dbReference>
<dbReference type="Gene3D" id="3.90.1170.50">
    <property type="entry name" value="Aldehyde oxidase/xanthine dehydrogenase, a/b hammerhead"/>
    <property type="match status" value="1"/>
</dbReference>
<dbReference type="Pfam" id="PF00111">
    <property type="entry name" value="Fer2"/>
    <property type="match status" value="1"/>
</dbReference>
<dbReference type="InterPro" id="IPR046867">
    <property type="entry name" value="AldOxase/xan_DH_MoCoBD2"/>
</dbReference>
<dbReference type="STRING" id="8496.A0A151NA43"/>
<accession>A0A151NA43</accession>
<evidence type="ECO:0000259" key="23">
    <source>
        <dbReference type="PROSITE" id="PS51387"/>
    </source>
</evidence>
<dbReference type="InterPro" id="IPR036884">
    <property type="entry name" value="2Fe-2S-bd_dom_sf"/>
</dbReference>
<keyword evidence="8" id="KW-0285">Flavoprotein</keyword>
<dbReference type="InterPro" id="IPR002346">
    <property type="entry name" value="Mopterin_DH_FAD-bd"/>
</dbReference>
<dbReference type="FunFam" id="3.30.365.10:FF:000004">
    <property type="entry name" value="Xanthine dehydrogenase oxidase"/>
    <property type="match status" value="1"/>
</dbReference>
<feature type="binding site" evidence="21">
    <location>
        <position position="1093"/>
    </location>
    <ligand>
        <name>Mo-molybdopterin</name>
        <dbReference type="ChEBI" id="CHEBI:71302"/>
    </ligand>
    <ligandPart>
        <name>Mo</name>
        <dbReference type="ChEBI" id="CHEBI:28685"/>
    </ligandPart>
</feature>
<dbReference type="InterPro" id="IPR016166">
    <property type="entry name" value="FAD-bd_PCMH"/>
</dbReference>
<comment type="cofactor">
    <cofactor evidence="16">
        <name>[2Fe-2S] cluster</name>
        <dbReference type="ChEBI" id="CHEBI:190135"/>
    </cofactor>
</comment>
<name>A0A151NA43_ALLMI</name>
<evidence type="ECO:0000256" key="14">
    <source>
        <dbReference type="ARBA" id="ARBA00023014"/>
    </source>
</evidence>
<dbReference type="Proteomes" id="UP000050525">
    <property type="component" value="Unassembled WGS sequence"/>
</dbReference>
<dbReference type="PANTHER" id="PTHR45444:SF3">
    <property type="entry name" value="XANTHINE DEHYDROGENASE"/>
    <property type="match status" value="1"/>
</dbReference>
<comment type="caution">
    <text evidence="24">The sequence shown here is derived from an EMBL/GenBank/DDBJ whole genome shotgun (WGS) entry which is preliminary data.</text>
</comment>
<dbReference type="GO" id="GO:0006629">
    <property type="term" value="P:lipid metabolic process"/>
    <property type="evidence" value="ECO:0007669"/>
    <property type="project" value="UniProtKB-KW"/>
</dbReference>
<dbReference type="InterPro" id="IPR002888">
    <property type="entry name" value="2Fe-2S-bd"/>
</dbReference>
<keyword evidence="11 20" id="KW-0274">FAD</keyword>
<dbReference type="Pfam" id="PF01799">
    <property type="entry name" value="Fer2_2"/>
    <property type="match status" value="1"/>
</dbReference>
<feature type="binding site" evidence="20">
    <location>
        <position position="371"/>
    </location>
    <ligand>
        <name>FAD</name>
        <dbReference type="ChEBI" id="CHEBI:57692"/>
    </ligand>
</feature>
<keyword evidence="15" id="KW-0443">Lipid metabolism</keyword>
<comment type="cofactor">
    <cofactor evidence="1 20">
        <name>FAD</name>
        <dbReference type="ChEBI" id="CHEBI:57692"/>
    </cofactor>
</comment>
<dbReference type="PIRSF" id="PIRSF000127">
    <property type="entry name" value="Xanthine_DH"/>
    <property type="match status" value="1"/>
</dbReference>
<dbReference type="Pfam" id="PF20256">
    <property type="entry name" value="MoCoBD_2"/>
    <property type="match status" value="1"/>
</dbReference>
<evidence type="ECO:0000256" key="3">
    <source>
        <dbReference type="ARBA" id="ARBA00006849"/>
    </source>
</evidence>
<feature type="binding site" evidence="21">
    <location>
        <position position="781"/>
    </location>
    <ligand>
        <name>Mo-molybdopterin</name>
        <dbReference type="ChEBI" id="CHEBI:71302"/>
    </ligand>
    <ligandPart>
        <name>Mo</name>
        <dbReference type="ChEBI" id="CHEBI:28685"/>
    </ligandPart>
</feature>
<evidence type="ECO:0000256" key="2">
    <source>
        <dbReference type="ARBA" id="ARBA00004496"/>
    </source>
</evidence>
<sequence length="1421" mass="157139">MSSSTTARSDELIFFVNGRKIIEKNADPERMLLSYLRKRLHLTGTKYGCGTGGCGACTVMISTYEPFSKKIQHCSANACLIPICCLYGAAVTTVEGIGSVKSRIHPVQERIAKCHGSQCGFCTPGMVMSIYALLRNHPEPTMEQISEALAGNLCRCTGYRPIIDACKTFCKDLDCCKIRENENCCLDLKENLLLSEKGKEICTKLFATDEFQPWDSTQELIFPPKLLLMAKEQRKRTLVFYGERTTWISPVSLKELLELKAKYPKAPLVVGNTSVGPEIKCKGVFHPVIISPIRVLELNFLNFTSNGLTLGAACSLSLVKDILTSTVSEIPEEKTKVFRALLQQLKTLGGQQIRNIASLGGNIIKQHTTSDLNPILAVSNSLLNLASLAGGTRQISLNEHFSSGFGKAILKPEEILVSLSIPYSKTGEFVAAFRQAQRRENALSIVNAGMRLILDPGTDIIMDFGIFYGNVASTTVCAKKSCQALIGRCWNEQMLEEACKLLLEEVSIPGSAPGGKVEYKRTLIVSFFFKFYLEVLQGLKLMYPHRYCDTIEKRKSIPDVFHNKIPQSSQIYQAVDPEQLSQDPVGRPLMHLAGIKHATGEAIYCDDIRAVEEELFLAIVTSSRPHAKIISIDLSDALKLPGVIDVITVQDIPGTNEFCCINEPESVFANHKVICVGQIICAVVADTDVHAKRAAVKVKITYEALEPVILTIEEAIKNNSFYDPERKLEQGNVDEAFETVDQILEGEIHIGGQEHFYMETQSVLVVPKGEDKEMDVYVSSQHPTFTQELVASVLNVPSSRIMCHVKRVGGGFGGKVTKPAILAAVTAVAANKTGRVVRCILDRGDDMLITGGRHPFLGKYRVGFMNDGRIMALDVRYYSNGGCTADESIVIMETALLRMDNAYMIPNLRCWGKVCKTNLPSNTAFRGFGFPQSALVTESWITDVAIKTGLSPEKIREINMYKKGNQTHYKQDLDPNNLVKCWNECMEKSSYYIRKTAVDKFNKQNYWKKKGIAIIPLKYSIGFEAMFLNQAAALVHIYMDGSVLVTHGGVELGQGIHTKIMQVASRELKIPTSFIHICETSTVTVPNTRPTAASIGTDINGMAVKNACQTLLKRLQPIMDKNPEGTWKDWVTGAFRQSISLSATGFFRGYDTNMNWDKGEGRPFEYFVYGAACSEVEIDCLTGDHKNIRTDIIMDVGCSLNPAVDIGQIEGAFVQGLGLYTMEELKYSPEGVLYTRGPDQYKIPAVCDIPEQFSVSLLSSSQNPNAIYSSKAVGEPALFLGCSVFFAIKDAVAAARQERGITGTFTFHSPSTAERIRMACVDQFTKMIPWDEPESYVPWAVPVDQSLLSQQIPQEQERFQYAMDPQTDLKRVLSAATPPNTLIIFPEGQERSSLKQEQVCQTLLTLWAGVCDMGPAHGLDE</sequence>
<feature type="binding site" evidence="20">
    <location>
        <begin position="268"/>
        <end position="275"/>
    </location>
    <ligand>
        <name>FAD</name>
        <dbReference type="ChEBI" id="CHEBI:57692"/>
    </ligand>
</feature>
<dbReference type="Gene3D" id="3.30.43.10">
    <property type="entry name" value="Uridine Diphospho-n-acetylenolpyruvylglucosamine Reductase, domain 2"/>
    <property type="match status" value="1"/>
</dbReference>
<dbReference type="FunFam" id="3.30.465.10:FF:000004">
    <property type="entry name" value="Xanthine dehydrogenase/oxidase"/>
    <property type="match status" value="1"/>
</dbReference>
<dbReference type="InterPro" id="IPR036856">
    <property type="entry name" value="Ald_Oxase/Xan_DH_a/b_sf"/>
</dbReference>
<dbReference type="InterPro" id="IPR016167">
    <property type="entry name" value="FAD-bd_PCMH_sub1"/>
</dbReference>
<feature type="binding site" evidence="21">
    <location>
        <position position="156"/>
    </location>
    <ligand>
        <name>[2Fe-2S] cluster</name>
        <dbReference type="ChEBI" id="CHEBI:190135"/>
        <label>2</label>
    </ligand>
</feature>
<evidence type="ECO:0000256" key="8">
    <source>
        <dbReference type="ARBA" id="ARBA00022630"/>
    </source>
</evidence>
<dbReference type="InterPro" id="IPR016208">
    <property type="entry name" value="Ald_Oxase/xanthine_DH-like"/>
</dbReference>
<comment type="subunit">
    <text evidence="4">Homodimer.</text>
</comment>
<dbReference type="InterPro" id="IPR006058">
    <property type="entry name" value="2Fe2S_fd_BS"/>
</dbReference>
<feature type="domain" description="FAD-binding PCMH-type" evidence="23">
    <location>
        <begin position="240"/>
        <end position="426"/>
    </location>
</feature>
<dbReference type="GO" id="GO:0051537">
    <property type="term" value="F:2 iron, 2 sulfur cluster binding"/>
    <property type="evidence" value="ECO:0007669"/>
    <property type="project" value="UniProtKB-KW"/>
</dbReference>
<feature type="binding site" evidence="21">
    <location>
        <position position="54"/>
    </location>
    <ligand>
        <name>[2Fe-2S] cluster</name>
        <dbReference type="ChEBI" id="CHEBI:190135"/>
        <label>1</label>
    </ligand>
</feature>
<dbReference type="FunFam" id="3.30.365.10:FF:000001">
    <property type="entry name" value="Xanthine dehydrogenase oxidase"/>
    <property type="match status" value="1"/>
</dbReference>
<dbReference type="EC" id="1.2.3.1" evidence="5"/>
<feature type="binding site" evidence="20">
    <location>
        <position position="416"/>
    </location>
    <ligand>
        <name>FAD</name>
        <dbReference type="ChEBI" id="CHEBI:57692"/>
    </ligand>
</feature>
<feature type="binding site" evidence="20">
    <location>
        <position position="928"/>
    </location>
    <ligand>
        <name>substrate</name>
    </ligand>
</feature>
<feature type="binding site" evidence="21">
    <location>
        <position position="49"/>
    </location>
    <ligand>
        <name>[2Fe-2S] cluster</name>
        <dbReference type="ChEBI" id="CHEBI:190135"/>
        <label>1</label>
    </ligand>
</feature>
<dbReference type="Pfam" id="PF00941">
    <property type="entry name" value="FAD_binding_5"/>
    <property type="match status" value="1"/>
</dbReference>
<evidence type="ECO:0000256" key="16">
    <source>
        <dbReference type="ARBA" id="ARBA00034078"/>
    </source>
</evidence>
<evidence type="ECO:0000256" key="9">
    <source>
        <dbReference type="ARBA" id="ARBA00022714"/>
    </source>
</evidence>
<keyword evidence="13 21" id="KW-0408">Iron</keyword>
<dbReference type="NCBIfam" id="TIGR02969">
    <property type="entry name" value="mam_aldehyde_ox"/>
    <property type="match status" value="1"/>
</dbReference>
<dbReference type="GO" id="GO:0043546">
    <property type="term" value="F:molybdopterin cofactor binding"/>
    <property type="evidence" value="ECO:0007669"/>
    <property type="project" value="InterPro"/>
</dbReference>
<dbReference type="InterPro" id="IPR000674">
    <property type="entry name" value="Ald_Oxase/Xan_DH_a/b"/>
</dbReference>
<comment type="catalytic activity">
    <reaction evidence="18">
        <text>retinal + O2 + H2O = retinoate + H2O2 + H(+)</text>
        <dbReference type="Rhea" id="RHEA:56736"/>
        <dbReference type="ChEBI" id="CHEBI:15035"/>
        <dbReference type="ChEBI" id="CHEBI:15036"/>
        <dbReference type="ChEBI" id="CHEBI:15377"/>
        <dbReference type="ChEBI" id="CHEBI:15378"/>
        <dbReference type="ChEBI" id="CHEBI:15379"/>
        <dbReference type="ChEBI" id="CHEBI:16240"/>
    </reaction>
</comment>
<evidence type="ECO:0000256" key="11">
    <source>
        <dbReference type="ARBA" id="ARBA00022827"/>
    </source>
</evidence>
<evidence type="ECO:0000313" key="24">
    <source>
        <dbReference type="EMBL" id="KYO33627.1"/>
    </source>
</evidence>
<evidence type="ECO:0000256" key="20">
    <source>
        <dbReference type="PIRSR" id="PIRSR000127-2"/>
    </source>
</evidence>
<dbReference type="Pfam" id="PF02738">
    <property type="entry name" value="MoCoBD_1"/>
    <property type="match status" value="1"/>
</dbReference>
<dbReference type="EMBL" id="AKHW03003682">
    <property type="protein sequence ID" value="KYO33627.1"/>
    <property type="molecule type" value="Genomic_DNA"/>
</dbReference>
<dbReference type="GO" id="GO:0004031">
    <property type="term" value="F:aldehyde oxidase activity"/>
    <property type="evidence" value="ECO:0007669"/>
    <property type="project" value="UniProtKB-EC"/>
</dbReference>
<keyword evidence="25" id="KW-1185">Reference proteome</keyword>
<evidence type="ECO:0000256" key="5">
    <source>
        <dbReference type="ARBA" id="ARBA00013041"/>
    </source>
</evidence>
<protein>
    <recommendedName>
        <fullName evidence="5">aldehyde oxidase</fullName>
        <ecNumber evidence="5">1.2.3.1</ecNumber>
    </recommendedName>
</protein>
<dbReference type="InterPro" id="IPR036318">
    <property type="entry name" value="FAD-bd_PCMH-like_sf"/>
</dbReference>
<dbReference type="PROSITE" id="PS00559">
    <property type="entry name" value="MOLYBDOPTERIN_EUK"/>
    <property type="match status" value="1"/>
</dbReference>
<dbReference type="PANTHER" id="PTHR45444">
    <property type="entry name" value="XANTHINE DEHYDROGENASE"/>
    <property type="match status" value="1"/>
</dbReference>
<organism evidence="24 25">
    <name type="scientific">Alligator mississippiensis</name>
    <name type="common">American alligator</name>
    <dbReference type="NCBI Taxonomy" id="8496"/>
    <lineage>
        <taxon>Eukaryota</taxon>
        <taxon>Metazoa</taxon>
        <taxon>Chordata</taxon>
        <taxon>Craniata</taxon>
        <taxon>Vertebrata</taxon>
        <taxon>Euteleostomi</taxon>
        <taxon>Archelosauria</taxon>
        <taxon>Archosauria</taxon>
        <taxon>Crocodylia</taxon>
        <taxon>Alligatoridae</taxon>
        <taxon>Alligatorinae</taxon>
        <taxon>Alligator</taxon>
    </lineage>
</organism>
<comment type="subcellular location">
    <subcellularLocation>
        <location evidence="2">Cytoplasm</location>
    </subcellularLocation>
</comment>
<dbReference type="GO" id="GO:0051287">
    <property type="term" value="F:NAD binding"/>
    <property type="evidence" value="ECO:0007669"/>
    <property type="project" value="InterPro"/>
</dbReference>
<dbReference type="PROSITE" id="PS51387">
    <property type="entry name" value="FAD_PCMH"/>
    <property type="match status" value="1"/>
</dbReference>
<dbReference type="SUPFAM" id="SSF54292">
    <property type="entry name" value="2Fe-2S ferredoxin-like"/>
    <property type="match status" value="1"/>
</dbReference>
<comment type="cofactor">
    <cofactor evidence="21">
        <name>Mo-molybdopterin</name>
        <dbReference type="ChEBI" id="CHEBI:71302"/>
    </cofactor>
    <text evidence="21">Binds 1 Mo-molybdopterin (Mo-MPT) cofactor per subunit.</text>
</comment>
<evidence type="ECO:0000256" key="6">
    <source>
        <dbReference type="ARBA" id="ARBA00022490"/>
    </source>
</evidence>
<gene>
    <name evidence="24" type="ORF">Y1Q_0008778</name>
</gene>
<dbReference type="GO" id="GO:0071949">
    <property type="term" value="F:FAD binding"/>
    <property type="evidence" value="ECO:0007669"/>
    <property type="project" value="InterPro"/>
</dbReference>
<dbReference type="Pfam" id="PF01315">
    <property type="entry name" value="Ald_Xan_dh_C"/>
    <property type="match status" value="1"/>
</dbReference>
<reference evidence="24 25" key="1">
    <citation type="journal article" date="2012" name="Genome Biol.">
        <title>Sequencing three crocodilian genomes to illuminate the evolution of archosaurs and amniotes.</title>
        <authorList>
            <person name="St John J.A."/>
            <person name="Braun E.L."/>
            <person name="Isberg S.R."/>
            <person name="Miles L.G."/>
            <person name="Chong A.Y."/>
            <person name="Gongora J."/>
            <person name="Dalzell P."/>
            <person name="Moran C."/>
            <person name="Bed'hom B."/>
            <person name="Abzhanov A."/>
            <person name="Burgess S.C."/>
            <person name="Cooksey A.M."/>
            <person name="Castoe T.A."/>
            <person name="Crawford N.G."/>
            <person name="Densmore L.D."/>
            <person name="Drew J.C."/>
            <person name="Edwards S.V."/>
            <person name="Faircloth B.C."/>
            <person name="Fujita M.K."/>
            <person name="Greenwold M.J."/>
            <person name="Hoffmann F.G."/>
            <person name="Howard J.M."/>
            <person name="Iguchi T."/>
            <person name="Janes D.E."/>
            <person name="Khan S.Y."/>
            <person name="Kohno S."/>
            <person name="de Koning A.J."/>
            <person name="Lance S.L."/>
            <person name="McCarthy F.M."/>
            <person name="McCormack J.E."/>
            <person name="Merchant M.E."/>
            <person name="Peterson D.G."/>
            <person name="Pollock D.D."/>
            <person name="Pourmand N."/>
            <person name="Raney B.J."/>
            <person name="Roessler K.A."/>
            <person name="Sanford J.R."/>
            <person name="Sawyer R.H."/>
            <person name="Schmidt C.J."/>
            <person name="Triplett E.W."/>
            <person name="Tuberville T.D."/>
            <person name="Venegas-Anaya M."/>
            <person name="Howard J.T."/>
            <person name="Jarvis E.D."/>
            <person name="Guillette L.J.Jr."/>
            <person name="Glenn T.C."/>
            <person name="Green R.E."/>
            <person name="Ray D.A."/>
        </authorList>
    </citation>
    <scope>NUCLEOTIDE SEQUENCE [LARGE SCALE GENOMIC DNA]</scope>
    <source>
        <strain evidence="24">KSC_2009_1</strain>
    </source>
</reference>
<keyword evidence="10 21" id="KW-0479">Metal-binding</keyword>
<comment type="cofactor">
    <cofactor evidence="21">
        <name>[2Fe-2S] cluster</name>
        <dbReference type="ChEBI" id="CHEBI:190135"/>
    </cofactor>
    <text evidence="21">Binds 2 [2Fe-2S] clusters.</text>
</comment>
<evidence type="ECO:0000256" key="12">
    <source>
        <dbReference type="ARBA" id="ARBA00023002"/>
    </source>
</evidence>
<dbReference type="InterPro" id="IPR037165">
    <property type="entry name" value="AldOxase/xan_DH_Mopterin-bd_sf"/>
</dbReference>
<comment type="similarity">
    <text evidence="3">Belongs to the xanthine dehydrogenase family.</text>
</comment>
<dbReference type="GO" id="GO:0005737">
    <property type="term" value="C:cytoplasm"/>
    <property type="evidence" value="ECO:0007669"/>
    <property type="project" value="UniProtKB-SubCell"/>
</dbReference>
<evidence type="ECO:0000256" key="15">
    <source>
        <dbReference type="ARBA" id="ARBA00023098"/>
    </source>
</evidence>